<keyword evidence="3" id="KW-1185">Reference proteome</keyword>
<dbReference type="GeneID" id="20639679"/>
<gene>
    <name evidence="2" type="ORF">PHYSODRAFT_284031</name>
</gene>
<organism evidence="2 3">
    <name type="scientific">Phytophthora sojae (strain P6497)</name>
    <name type="common">Soybean stem and root rot agent</name>
    <name type="synonym">Phytophthora megasperma f. sp. glycines</name>
    <dbReference type="NCBI Taxonomy" id="1094619"/>
    <lineage>
        <taxon>Eukaryota</taxon>
        <taxon>Sar</taxon>
        <taxon>Stramenopiles</taxon>
        <taxon>Oomycota</taxon>
        <taxon>Peronosporomycetes</taxon>
        <taxon>Peronosporales</taxon>
        <taxon>Peronosporaceae</taxon>
        <taxon>Phytophthora</taxon>
    </lineage>
</organism>
<evidence type="ECO:0000313" key="3">
    <source>
        <dbReference type="Proteomes" id="UP000002640"/>
    </source>
</evidence>
<dbReference type="Proteomes" id="UP000002640">
    <property type="component" value="Unassembled WGS sequence"/>
</dbReference>
<feature type="compositionally biased region" description="Low complexity" evidence="1">
    <location>
        <begin position="76"/>
        <end position="92"/>
    </location>
</feature>
<dbReference type="InParanoid" id="G4YFG7"/>
<accession>G4YFG7</accession>
<evidence type="ECO:0000256" key="1">
    <source>
        <dbReference type="SAM" id="MobiDB-lite"/>
    </source>
</evidence>
<feature type="region of interest" description="Disordered" evidence="1">
    <location>
        <begin position="68"/>
        <end position="99"/>
    </location>
</feature>
<name>G4YFG7_PHYSP</name>
<dbReference type="KEGG" id="psoj:PHYSODRAFT_284031"/>
<protein>
    <submittedName>
        <fullName evidence="2">Uncharacterized protein</fullName>
    </submittedName>
</protein>
<sequence length="159" mass="16811">MLLIASDDSALHKAFEHYEETGDLDTLLNLQVNSKKSFAGLPPLSTEAFDFQLTQNIENELDLLSMRSFNVGGGANSPANQAPSPVAAPPVSTGSNSSVAVNEPIPFSANTNGDALDPLDVLLDSTLDSLPMPIGHGDDQNLPSALPGDLHGMEEWLKD</sequence>
<dbReference type="RefSeq" id="XP_009514227.1">
    <property type="nucleotide sequence ID" value="XM_009515932.1"/>
</dbReference>
<proteinExistence type="predicted"/>
<reference evidence="2 3" key="1">
    <citation type="journal article" date="2006" name="Science">
        <title>Phytophthora genome sequences uncover evolutionary origins and mechanisms of pathogenesis.</title>
        <authorList>
            <person name="Tyler B.M."/>
            <person name="Tripathy S."/>
            <person name="Zhang X."/>
            <person name="Dehal P."/>
            <person name="Jiang R.H."/>
            <person name="Aerts A."/>
            <person name="Arredondo F.D."/>
            <person name="Baxter L."/>
            <person name="Bensasson D."/>
            <person name="Beynon J.L."/>
            <person name="Chapman J."/>
            <person name="Damasceno C.M."/>
            <person name="Dorrance A.E."/>
            <person name="Dou D."/>
            <person name="Dickerman A.W."/>
            <person name="Dubchak I.L."/>
            <person name="Garbelotto M."/>
            <person name="Gijzen M."/>
            <person name="Gordon S.G."/>
            <person name="Govers F."/>
            <person name="Grunwald N.J."/>
            <person name="Huang W."/>
            <person name="Ivors K.L."/>
            <person name="Jones R.W."/>
            <person name="Kamoun S."/>
            <person name="Krampis K."/>
            <person name="Lamour K.H."/>
            <person name="Lee M.K."/>
            <person name="McDonald W.H."/>
            <person name="Medina M."/>
            <person name="Meijer H.J."/>
            <person name="Nordberg E.K."/>
            <person name="Maclean D.J."/>
            <person name="Ospina-Giraldo M.D."/>
            <person name="Morris P.F."/>
            <person name="Phuntumart V."/>
            <person name="Putnam N.H."/>
            <person name="Rash S."/>
            <person name="Rose J.K."/>
            <person name="Sakihama Y."/>
            <person name="Salamov A.A."/>
            <person name="Savidor A."/>
            <person name="Scheuring C.F."/>
            <person name="Smith B.M."/>
            <person name="Sobral B.W."/>
            <person name="Terry A."/>
            <person name="Torto-Alalibo T.A."/>
            <person name="Win J."/>
            <person name="Xu Z."/>
            <person name="Zhang H."/>
            <person name="Grigoriev I.V."/>
            <person name="Rokhsar D.S."/>
            <person name="Boore J.L."/>
        </authorList>
    </citation>
    <scope>NUCLEOTIDE SEQUENCE [LARGE SCALE GENOMIC DNA]</scope>
    <source>
        <strain evidence="2 3">P6497</strain>
    </source>
</reference>
<dbReference type="AlphaFoldDB" id="G4YFG7"/>
<dbReference type="EMBL" id="JH159151">
    <property type="protein sequence ID" value="EGZ26952.1"/>
    <property type="molecule type" value="Genomic_DNA"/>
</dbReference>
<evidence type="ECO:0000313" key="2">
    <source>
        <dbReference type="EMBL" id="EGZ26952.1"/>
    </source>
</evidence>